<protein>
    <submittedName>
        <fullName evidence="4">Uncharacterized protein</fullName>
    </submittedName>
</protein>
<evidence type="ECO:0000256" key="2">
    <source>
        <dbReference type="SAM" id="MobiDB-lite"/>
    </source>
</evidence>
<dbReference type="EMBL" id="ML119133">
    <property type="protein sequence ID" value="RPB11816.1"/>
    <property type="molecule type" value="Genomic_DNA"/>
</dbReference>
<evidence type="ECO:0000313" key="5">
    <source>
        <dbReference type="Proteomes" id="UP000277580"/>
    </source>
</evidence>
<evidence type="ECO:0000256" key="3">
    <source>
        <dbReference type="SAM" id="SignalP"/>
    </source>
</evidence>
<gene>
    <name evidence="4" type="ORF">P167DRAFT_606217</name>
</gene>
<name>A0A3N4KN15_9PEZI</name>
<accession>A0A3N4KN15</accession>
<dbReference type="OrthoDB" id="5379073at2759"/>
<feature type="region of interest" description="Disordered" evidence="2">
    <location>
        <begin position="159"/>
        <end position="259"/>
    </location>
</feature>
<feature type="compositionally biased region" description="Acidic residues" evidence="2">
    <location>
        <begin position="159"/>
        <end position="253"/>
    </location>
</feature>
<dbReference type="AlphaFoldDB" id="A0A3N4KN15"/>
<feature type="coiled-coil region" evidence="1">
    <location>
        <begin position="112"/>
        <end position="139"/>
    </location>
</feature>
<feature type="chain" id="PRO_5017962262" evidence="3">
    <location>
        <begin position="22"/>
        <end position="314"/>
    </location>
</feature>
<organism evidence="4 5">
    <name type="scientific">Morchella conica CCBAS932</name>
    <dbReference type="NCBI Taxonomy" id="1392247"/>
    <lineage>
        <taxon>Eukaryota</taxon>
        <taxon>Fungi</taxon>
        <taxon>Dikarya</taxon>
        <taxon>Ascomycota</taxon>
        <taxon>Pezizomycotina</taxon>
        <taxon>Pezizomycetes</taxon>
        <taxon>Pezizales</taxon>
        <taxon>Morchellaceae</taxon>
        <taxon>Morchella</taxon>
    </lineage>
</organism>
<dbReference type="InParanoid" id="A0A3N4KN15"/>
<keyword evidence="3" id="KW-0732">Signal</keyword>
<keyword evidence="1" id="KW-0175">Coiled coil</keyword>
<sequence>MKFTAATAAMVIAFCATQVVATPTPSMRFRPDVMRKATGEEKHPYIIPQAVLANMDLKRCLAEWDAPNNKNNTKPDQNADKVMQQLQKAFKDAKYTHIHIKAEPKRNNKAFVRKIEKYIETLKKVVENAKKNNKNKRDLDAPADESVDAPADEFVGEAPADESAGEAPADESAGEAPADESAGEAPADEFVGEAPADESAGEAPADEYAGEAPADEYAGEAPADESVDAPADESVDAPADESTDAPADEEAPADEMAPIYKRDVKIQGGCKRPEDVLVALLQVELKQGPGRFGGPMGPRRKAPRYRAPRFPTWW</sequence>
<feature type="region of interest" description="Disordered" evidence="2">
    <location>
        <begin position="287"/>
        <end position="314"/>
    </location>
</feature>
<keyword evidence="5" id="KW-1185">Reference proteome</keyword>
<feature type="compositionally biased region" description="Basic residues" evidence="2">
    <location>
        <begin position="298"/>
        <end position="307"/>
    </location>
</feature>
<reference evidence="4 5" key="1">
    <citation type="journal article" date="2018" name="Nat. Ecol. Evol.">
        <title>Pezizomycetes genomes reveal the molecular basis of ectomycorrhizal truffle lifestyle.</title>
        <authorList>
            <person name="Murat C."/>
            <person name="Payen T."/>
            <person name="Noel B."/>
            <person name="Kuo A."/>
            <person name="Morin E."/>
            <person name="Chen J."/>
            <person name="Kohler A."/>
            <person name="Krizsan K."/>
            <person name="Balestrini R."/>
            <person name="Da Silva C."/>
            <person name="Montanini B."/>
            <person name="Hainaut M."/>
            <person name="Levati E."/>
            <person name="Barry K.W."/>
            <person name="Belfiori B."/>
            <person name="Cichocki N."/>
            <person name="Clum A."/>
            <person name="Dockter R.B."/>
            <person name="Fauchery L."/>
            <person name="Guy J."/>
            <person name="Iotti M."/>
            <person name="Le Tacon F."/>
            <person name="Lindquist E.A."/>
            <person name="Lipzen A."/>
            <person name="Malagnac F."/>
            <person name="Mello A."/>
            <person name="Molinier V."/>
            <person name="Miyauchi S."/>
            <person name="Poulain J."/>
            <person name="Riccioni C."/>
            <person name="Rubini A."/>
            <person name="Sitrit Y."/>
            <person name="Splivallo R."/>
            <person name="Traeger S."/>
            <person name="Wang M."/>
            <person name="Zifcakova L."/>
            <person name="Wipf D."/>
            <person name="Zambonelli A."/>
            <person name="Paolocci F."/>
            <person name="Nowrousian M."/>
            <person name="Ottonello S."/>
            <person name="Baldrian P."/>
            <person name="Spatafora J.W."/>
            <person name="Henrissat B."/>
            <person name="Nagy L.G."/>
            <person name="Aury J.M."/>
            <person name="Wincker P."/>
            <person name="Grigoriev I.V."/>
            <person name="Bonfante P."/>
            <person name="Martin F.M."/>
        </authorList>
    </citation>
    <scope>NUCLEOTIDE SEQUENCE [LARGE SCALE GENOMIC DNA]</scope>
    <source>
        <strain evidence="4 5">CCBAS932</strain>
    </source>
</reference>
<evidence type="ECO:0000256" key="1">
    <source>
        <dbReference type="SAM" id="Coils"/>
    </source>
</evidence>
<evidence type="ECO:0000313" key="4">
    <source>
        <dbReference type="EMBL" id="RPB11816.1"/>
    </source>
</evidence>
<dbReference type="Proteomes" id="UP000277580">
    <property type="component" value="Unassembled WGS sequence"/>
</dbReference>
<proteinExistence type="predicted"/>
<feature type="signal peptide" evidence="3">
    <location>
        <begin position="1"/>
        <end position="21"/>
    </location>
</feature>